<protein>
    <submittedName>
        <fullName evidence="3">Uncharacterized protein</fullName>
    </submittedName>
</protein>
<dbReference type="AlphaFoldDB" id="A0A7W7I9N4"/>
<evidence type="ECO:0000256" key="1">
    <source>
        <dbReference type="SAM" id="MobiDB-lite"/>
    </source>
</evidence>
<evidence type="ECO:0000313" key="3">
    <source>
        <dbReference type="EMBL" id="MBB4772975.1"/>
    </source>
</evidence>
<accession>A0A7W7I9N4</accession>
<feature type="region of interest" description="Disordered" evidence="1">
    <location>
        <begin position="28"/>
        <end position="111"/>
    </location>
</feature>
<keyword evidence="5" id="KW-1185">Reference proteome</keyword>
<evidence type="ECO:0000313" key="4">
    <source>
        <dbReference type="Proteomes" id="UP000549343"/>
    </source>
</evidence>
<sequence length="111" mass="10979">MSVRTSFIGIVAVGALITALVAGLVQAHESSPPSLGDTIEVSPSSAVLDGRTGTESPAPGSSSSPKPSAPTTAGGDAVPPPPVPPGDDDGSNEDDGPRSDDDRDDDDRDDG</sequence>
<name>A0A7W7I9N4_9ACTN</name>
<reference evidence="2" key="3">
    <citation type="submission" date="2023-12" db="EMBL/GenBank/DDBJ databases">
        <authorList>
            <person name="Sun Q."/>
            <person name="Inoue M."/>
        </authorList>
    </citation>
    <scope>NUCLEOTIDE SEQUENCE</scope>
    <source>
        <strain evidence="2">JCM 10667</strain>
    </source>
</reference>
<proteinExistence type="predicted"/>
<evidence type="ECO:0000313" key="2">
    <source>
        <dbReference type="EMBL" id="GAA0551185.1"/>
    </source>
</evidence>
<dbReference type="Proteomes" id="UP001501427">
    <property type="component" value="Unassembled WGS sequence"/>
</dbReference>
<comment type="caution">
    <text evidence="3">The sequence shown here is derived from an EMBL/GenBank/DDBJ whole genome shotgun (WGS) entry which is preliminary data.</text>
</comment>
<evidence type="ECO:0000313" key="5">
    <source>
        <dbReference type="Proteomes" id="UP001501427"/>
    </source>
</evidence>
<dbReference type="EMBL" id="JACHMV010000001">
    <property type="protein sequence ID" value="MBB4772975.1"/>
    <property type="molecule type" value="Genomic_DNA"/>
</dbReference>
<dbReference type="RefSeq" id="WP_184880794.1">
    <property type="nucleotide sequence ID" value="NZ_BAAAHD010000009.1"/>
</dbReference>
<dbReference type="EMBL" id="BAAAHD010000009">
    <property type="protein sequence ID" value="GAA0551185.1"/>
    <property type="molecule type" value="Genomic_DNA"/>
</dbReference>
<organism evidence="3 4">
    <name type="scientific">Actinomadura livida</name>
    <dbReference type="NCBI Taxonomy" id="79909"/>
    <lineage>
        <taxon>Bacteria</taxon>
        <taxon>Bacillati</taxon>
        <taxon>Actinomycetota</taxon>
        <taxon>Actinomycetes</taxon>
        <taxon>Streptosporangiales</taxon>
        <taxon>Thermomonosporaceae</taxon>
        <taxon>Actinomadura</taxon>
    </lineage>
</organism>
<gene>
    <name evidence="3" type="ORF">F4557_001393</name>
    <name evidence="2" type="ORF">GCM10009546_11510</name>
</gene>
<feature type="compositionally biased region" description="Acidic residues" evidence="1">
    <location>
        <begin position="102"/>
        <end position="111"/>
    </location>
</feature>
<reference evidence="3 4" key="2">
    <citation type="submission" date="2020-08" db="EMBL/GenBank/DDBJ databases">
        <title>Sequencing the genomes of 1000 actinobacteria strains.</title>
        <authorList>
            <person name="Klenk H.-P."/>
        </authorList>
    </citation>
    <scope>NUCLEOTIDE SEQUENCE [LARGE SCALE GENOMIC DNA]</scope>
    <source>
        <strain evidence="3 4">DSM 44772</strain>
    </source>
</reference>
<reference evidence="2 5" key="1">
    <citation type="journal article" date="2019" name="Int. J. Syst. Evol. Microbiol.">
        <title>The Global Catalogue of Microorganisms (GCM) 10K type strain sequencing project: providing services to taxonomists for standard genome sequencing and annotation.</title>
        <authorList>
            <consortium name="The Broad Institute Genomics Platform"/>
            <consortium name="The Broad Institute Genome Sequencing Center for Infectious Disease"/>
            <person name="Wu L."/>
            <person name="Ma J."/>
        </authorList>
    </citation>
    <scope>NUCLEOTIDE SEQUENCE [LARGE SCALE GENOMIC DNA]</scope>
    <source>
        <strain evidence="2 5">JCM 10667</strain>
    </source>
</reference>
<feature type="compositionally biased region" description="Low complexity" evidence="1">
    <location>
        <begin position="53"/>
        <end position="77"/>
    </location>
</feature>
<dbReference type="Proteomes" id="UP000549343">
    <property type="component" value="Unassembled WGS sequence"/>
</dbReference>